<dbReference type="InterPro" id="IPR024083">
    <property type="entry name" value="Fumarase/histidase_N"/>
</dbReference>
<organism evidence="2 3">
    <name type="scientific">Pontiella desulfatans</name>
    <dbReference type="NCBI Taxonomy" id="2750659"/>
    <lineage>
        <taxon>Bacteria</taxon>
        <taxon>Pseudomonadati</taxon>
        <taxon>Kiritimatiellota</taxon>
        <taxon>Kiritimatiellia</taxon>
        <taxon>Kiritimatiellales</taxon>
        <taxon>Pontiellaceae</taxon>
        <taxon>Pontiella</taxon>
    </lineage>
</organism>
<feature type="domain" description="Fumarate lyase N-terminal" evidence="1">
    <location>
        <begin position="11"/>
        <end position="322"/>
    </location>
</feature>
<evidence type="ECO:0000313" key="2">
    <source>
        <dbReference type="EMBL" id="VGO14282.1"/>
    </source>
</evidence>
<dbReference type="InterPro" id="IPR051546">
    <property type="entry name" value="Aspartate_Ammonia-Lyase"/>
</dbReference>
<evidence type="ECO:0000259" key="1">
    <source>
        <dbReference type="Pfam" id="PF00206"/>
    </source>
</evidence>
<gene>
    <name evidence="2" type="primary">aspA</name>
    <name evidence="2" type="ORF">PDESU_02841</name>
</gene>
<dbReference type="Gene3D" id="1.20.200.10">
    <property type="entry name" value="Fumarase/aspartase (Central domain)"/>
    <property type="match status" value="1"/>
</dbReference>
<dbReference type="GO" id="GO:0008797">
    <property type="term" value="F:aspartate ammonia-lyase activity"/>
    <property type="evidence" value="ECO:0007669"/>
    <property type="project" value="TreeGrafter"/>
</dbReference>
<dbReference type="PANTHER" id="PTHR42696:SF2">
    <property type="entry name" value="ASPARTATE AMMONIA-LYASE"/>
    <property type="match status" value="1"/>
</dbReference>
<dbReference type="PROSITE" id="PS00163">
    <property type="entry name" value="FUMARATE_LYASES"/>
    <property type="match status" value="1"/>
</dbReference>
<dbReference type="SUPFAM" id="SSF48557">
    <property type="entry name" value="L-aspartase-like"/>
    <property type="match status" value="1"/>
</dbReference>
<proteinExistence type="predicted"/>
<dbReference type="InterPro" id="IPR008948">
    <property type="entry name" value="L-Aspartase-like"/>
</dbReference>
<name>A0A6C2U2Q8_PONDE</name>
<dbReference type="GO" id="GO:0005829">
    <property type="term" value="C:cytosol"/>
    <property type="evidence" value="ECO:0007669"/>
    <property type="project" value="TreeGrafter"/>
</dbReference>
<dbReference type="PRINTS" id="PR00149">
    <property type="entry name" value="FUMRATELYASE"/>
</dbReference>
<accession>A0A6C2U2Q8</accession>
<dbReference type="InterPro" id="IPR020557">
    <property type="entry name" value="Fumarate_lyase_CS"/>
</dbReference>
<dbReference type="InterPro" id="IPR000362">
    <property type="entry name" value="Fumarate_lyase_fam"/>
</dbReference>
<dbReference type="RefSeq" id="WP_136079775.1">
    <property type="nucleotide sequence ID" value="NZ_CAAHFG010000001.1"/>
</dbReference>
<reference evidence="2 3" key="1">
    <citation type="submission" date="2019-04" db="EMBL/GenBank/DDBJ databases">
        <authorList>
            <person name="Van Vliet M D."/>
        </authorList>
    </citation>
    <scope>NUCLEOTIDE SEQUENCE [LARGE SCALE GENOMIC DNA]</scope>
    <source>
        <strain evidence="2 3">F1</strain>
    </source>
</reference>
<sequence>MNTRTEKDLLGEKQIPADAPWGIHTARALENFPIPGRPVPPALIAALAQVKKACALANKELGLLSPEKAAAVIYACEEIQASNGNYPLSALQGGAGTSTNMMLNELIANKAGSTVHPIEDVNLHQSTNDVYPTAVKVAAIQGLRGLAEKVEALQGAFQRLENKFAHIPTIGKTELVEAVPLTLGAEFGAFAEAFARDRWRTFKCEERLRVINLGGTAVGTGLTAPRSYIFLVTDKLREVTGLGLSRGENLVDQTANADAFVEVSGILKACAANLLKICGDLRLLHMNKRIKLPAVQAGSSIMPGKVNPVILESVMQIGIKVQANDFIVTECASRGSLQINEFMPLLAAALLESMELLGAACHMLSTHAEGIVADEAECERQFNASVEIVTAFLPAIGYDRSTELVKQFDGATDFRTYLENQLGTELVEKTLSPQNLMALGHRT</sequence>
<dbReference type="AlphaFoldDB" id="A0A6C2U2Q8"/>
<evidence type="ECO:0000313" key="3">
    <source>
        <dbReference type="Proteomes" id="UP000366872"/>
    </source>
</evidence>
<dbReference type="Gene3D" id="1.10.275.10">
    <property type="entry name" value="Fumarase/aspartase (N-terminal domain)"/>
    <property type="match status" value="1"/>
</dbReference>
<dbReference type="PANTHER" id="PTHR42696">
    <property type="entry name" value="ASPARTATE AMMONIA-LYASE"/>
    <property type="match status" value="1"/>
</dbReference>
<protein>
    <submittedName>
        <fullName evidence="2">Aspartate ammonia-lyase</fullName>
    </submittedName>
</protein>
<dbReference type="Pfam" id="PF00206">
    <property type="entry name" value="Lyase_1"/>
    <property type="match status" value="1"/>
</dbReference>
<dbReference type="EMBL" id="CAAHFG010000001">
    <property type="protein sequence ID" value="VGO14282.1"/>
    <property type="molecule type" value="Genomic_DNA"/>
</dbReference>
<keyword evidence="2" id="KW-0456">Lyase</keyword>
<dbReference type="GO" id="GO:0006531">
    <property type="term" value="P:aspartate metabolic process"/>
    <property type="evidence" value="ECO:0007669"/>
    <property type="project" value="TreeGrafter"/>
</dbReference>
<dbReference type="Proteomes" id="UP000366872">
    <property type="component" value="Unassembled WGS sequence"/>
</dbReference>
<dbReference type="InterPro" id="IPR022761">
    <property type="entry name" value="Fumarate_lyase_N"/>
</dbReference>
<keyword evidence="3" id="KW-1185">Reference proteome</keyword>